<keyword evidence="7" id="KW-1185">Reference proteome</keyword>
<dbReference type="RefSeq" id="XP_010421969.1">
    <property type="nucleotide sequence ID" value="XM_010423667.2"/>
</dbReference>
<dbReference type="PROSITE" id="PS00972">
    <property type="entry name" value="USP_1"/>
    <property type="match status" value="1"/>
</dbReference>
<feature type="compositionally biased region" description="Polar residues" evidence="4">
    <location>
        <begin position="635"/>
        <end position="644"/>
    </location>
</feature>
<dbReference type="GO" id="GO:0016787">
    <property type="term" value="F:hydrolase activity"/>
    <property type="evidence" value="ECO:0007669"/>
    <property type="project" value="UniProtKB-KW"/>
</dbReference>
<dbReference type="Gene3D" id="3.30.2230.10">
    <property type="entry name" value="DUSP-like"/>
    <property type="match status" value="1"/>
</dbReference>
<evidence type="ECO:0000256" key="3">
    <source>
        <dbReference type="RuleBase" id="RU366025"/>
    </source>
</evidence>
<dbReference type="Gene3D" id="3.90.70.10">
    <property type="entry name" value="Cysteine proteinases"/>
    <property type="match status" value="2"/>
</dbReference>
<reference evidence="7" key="1">
    <citation type="journal article" date="2014" name="Nat. Commun.">
        <title>The emerging biofuel crop Camelina sativa retains a highly undifferentiated hexaploid genome structure.</title>
        <authorList>
            <person name="Kagale S."/>
            <person name="Koh C."/>
            <person name="Nixon J."/>
            <person name="Bollina V."/>
            <person name="Clarke W.E."/>
            <person name="Tuteja R."/>
            <person name="Spillane C."/>
            <person name="Robinson S.J."/>
            <person name="Links M.G."/>
            <person name="Clarke C."/>
            <person name="Higgins E.E."/>
            <person name="Huebert T."/>
            <person name="Sharpe A.G."/>
            <person name="Parkin I.A."/>
        </authorList>
    </citation>
    <scope>NUCLEOTIDE SEQUENCE [LARGE SCALE GENOMIC DNA]</scope>
    <source>
        <strain evidence="7">cv. DH55</strain>
    </source>
</reference>
<sequence length="906" mass="102182">MTIPNSDFVIENGVCDMPFTPDEEKRIVSELTTESDNNLKEENLYFVISKRWHTSWQKYVDQSSGESLEASRPGPIDNSDIIESEGDIKDPQLRRFLVEGEDYVLVPQEVWKRLVDWYSGGPPIARKMICQGFFSKSYSVEVYPLCLMLTDGRDESRNAIRLGKQASVRELYEKVCAMTGVAQEKAQIWDYFDKRKNGLLNPSSNKSLEESRLQMDQDILLEVDGSSSSQYAMSSAGNELALVPLEPSRSRVTIAGGPTLSNGHSTTSKFSLFPRISSEDDGGDSLSIHRKGEKGGLAGLSNLGNTCFMNSALQCLAHTPPIVEYFLQDYSDDINRDNPLGMCGELAIAFGDLLKKLWSSGRNAVAPRTFKTKLARFAPQFSGYNQHDSQELLAFLLDGLHEDLNKVKRKPYIELKDSDSLPDDEVAEELWNYHKARNDSVIVNVCQGQYKSTLVCPVCGKISITFDPFMYLSVPLPSTLTRPMTVTVFYWDGSRLPMPYTVTVPKHGSCRDLITALGTACCLADNESLLLAEVYDHKIFRYFENHLESLSAIKDDEHIVAYRLNQMPKGSTKAKLEILHGGKERAVQESVRVRDVKVFGTPFVTYVNTEPLSGTDIDAVISGFLSPLHRVHAPSNIQNGNDNSHFADAPDDETSGSLSSPDTEKDEASDRELSFRIFLTDERGLNFKPLKSESSVTPGIITRVLVEWNEGEHEKYDSNYLTDLPEVHKTSFSAKKTRQEAISLFSCLEAFLAEEPLGPDDMWFCPSCKEHRQANKKLDLWKLPDILVFHLKRFTYSRYLKNKIDTFVNFPIQDLDLRKYVKNNNGQSYVYELYAVSNHYGGLGGGHYTAYAKLIDDNKWYHFDDSHVSSVNESEIKNSAAYVLFYRRVRSETDTQTAEMSSDMDL</sequence>
<comment type="catalytic activity">
    <reaction evidence="3">
        <text>Thiol-dependent hydrolysis of ester, thioester, amide, peptide and isopeptide bonds formed by the C-terminal Gly of ubiquitin (a 76-residue protein attached to proteins as an intracellular targeting signal).</text>
        <dbReference type="EC" id="3.4.19.12"/>
    </reaction>
</comment>
<dbReference type="InterPro" id="IPR038765">
    <property type="entry name" value="Papain-like_cys_pep_sf"/>
</dbReference>
<protein>
    <recommendedName>
        <fullName evidence="3">Ubiquitin carboxyl-terminal hydrolase</fullName>
        <ecNumber evidence="3">3.4.19.12</ecNumber>
    </recommendedName>
</protein>
<evidence type="ECO:0000256" key="2">
    <source>
        <dbReference type="ARBA" id="ARBA00037450"/>
    </source>
</evidence>
<dbReference type="Pfam" id="PF00443">
    <property type="entry name" value="UCH"/>
    <property type="match status" value="1"/>
</dbReference>
<dbReference type="PROSITE" id="PS00973">
    <property type="entry name" value="USP_2"/>
    <property type="match status" value="1"/>
</dbReference>
<feature type="region of interest" description="Disordered" evidence="4">
    <location>
        <begin position="63"/>
        <end position="83"/>
    </location>
</feature>
<keyword evidence="3" id="KW-0833">Ubl conjugation pathway</keyword>
<feature type="domain" description="DUSP" evidence="6">
    <location>
        <begin position="19"/>
        <end position="129"/>
    </location>
</feature>
<keyword evidence="3" id="KW-0645">Protease</keyword>
<feature type="region of interest" description="Disordered" evidence="4">
    <location>
        <begin position="635"/>
        <end position="671"/>
    </location>
</feature>
<reference evidence="8" key="2">
    <citation type="submission" date="2025-08" db="UniProtKB">
        <authorList>
            <consortium name="RefSeq"/>
        </authorList>
    </citation>
    <scope>IDENTIFICATION</scope>
    <source>
        <tissue evidence="8">Leaf</tissue>
    </source>
</reference>
<evidence type="ECO:0000259" key="6">
    <source>
        <dbReference type="PROSITE" id="PS51283"/>
    </source>
</evidence>
<dbReference type="InterPro" id="IPR006615">
    <property type="entry name" value="Pept_C19_DUSP"/>
</dbReference>
<dbReference type="InterPro" id="IPR001394">
    <property type="entry name" value="Peptidase_C19_UCH"/>
</dbReference>
<comment type="similarity">
    <text evidence="1 3">Belongs to the peptidase C19 family.</text>
</comment>
<feature type="domain" description="USP" evidence="5">
    <location>
        <begin position="298"/>
        <end position="889"/>
    </location>
</feature>
<organism evidence="7 8">
    <name type="scientific">Camelina sativa</name>
    <name type="common">False flax</name>
    <name type="synonym">Myagrum sativum</name>
    <dbReference type="NCBI Taxonomy" id="90675"/>
    <lineage>
        <taxon>Eukaryota</taxon>
        <taxon>Viridiplantae</taxon>
        <taxon>Streptophyta</taxon>
        <taxon>Embryophyta</taxon>
        <taxon>Tracheophyta</taxon>
        <taxon>Spermatophyta</taxon>
        <taxon>Magnoliopsida</taxon>
        <taxon>eudicotyledons</taxon>
        <taxon>Gunneridae</taxon>
        <taxon>Pentapetalae</taxon>
        <taxon>rosids</taxon>
        <taxon>malvids</taxon>
        <taxon>Brassicales</taxon>
        <taxon>Brassicaceae</taxon>
        <taxon>Camelineae</taxon>
        <taxon>Camelina</taxon>
    </lineage>
</organism>
<evidence type="ECO:0000313" key="7">
    <source>
        <dbReference type="Proteomes" id="UP000694864"/>
    </source>
</evidence>
<accession>A0ABM0T7C5</accession>
<dbReference type="Proteomes" id="UP000694864">
    <property type="component" value="Chromosome 8"/>
</dbReference>
<feature type="compositionally biased region" description="Basic and acidic residues" evidence="4">
    <location>
        <begin position="662"/>
        <end position="671"/>
    </location>
</feature>
<evidence type="ECO:0000256" key="1">
    <source>
        <dbReference type="ARBA" id="ARBA00009085"/>
    </source>
</evidence>
<evidence type="ECO:0000256" key="4">
    <source>
        <dbReference type="SAM" id="MobiDB-lite"/>
    </source>
</evidence>
<dbReference type="PROSITE" id="PS50235">
    <property type="entry name" value="USP_3"/>
    <property type="match status" value="1"/>
</dbReference>
<dbReference type="InterPro" id="IPR050185">
    <property type="entry name" value="Ub_carboxyl-term_hydrolase"/>
</dbReference>
<dbReference type="Pfam" id="PF06337">
    <property type="entry name" value="DUSP"/>
    <property type="match status" value="1"/>
</dbReference>
<dbReference type="SUPFAM" id="SSF54001">
    <property type="entry name" value="Cysteine proteinases"/>
    <property type="match status" value="1"/>
</dbReference>
<dbReference type="InterPro" id="IPR035927">
    <property type="entry name" value="DUSP-like_sf"/>
</dbReference>
<dbReference type="Gene3D" id="3.10.20.90">
    <property type="entry name" value="Phosphatidylinositol 3-kinase Catalytic Subunit, Chain A, domain 1"/>
    <property type="match status" value="1"/>
</dbReference>
<dbReference type="SUPFAM" id="SSF143791">
    <property type="entry name" value="DUSP-like"/>
    <property type="match status" value="1"/>
</dbReference>
<dbReference type="PANTHER" id="PTHR21646:SF46">
    <property type="entry name" value="UBIQUITIN CARBOXYL-TERMINAL HYDROLASE"/>
    <property type="match status" value="1"/>
</dbReference>
<dbReference type="CDD" id="cd02674">
    <property type="entry name" value="Peptidase_C19R"/>
    <property type="match status" value="1"/>
</dbReference>
<comment type="function">
    <text evidence="2 3">Recognizes and hydrolyzes the peptide bond at the C-terminal Gly of ubiquitin. Involved in the processing of poly-ubiquitin precursors as well as that of ubiquitinated proteins.</text>
</comment>
<dbReference type="GeneID" id="104707341"/>
<evidence type="ECO:0000313" key="8">
    <source>
        <dbReference type="RefSeq" id="XP_010421969.1"/>
    </source>
</evidence>
<dbReference type="PANTHER" id="PTHR21646">
    <property type="entry name" value="UBIQUITIN CARBOXYL-TERMINAL HYDROLASE"/>
    <property type="match status" value="1"/>
</dbReference>
<name>A0ABM0T7C5_CAMSA</name>
<dbReference type="SMART" id="SM00695">
    <property type="entry name" value="DUSP"/>
    <property type="match status" value="1"/>
</dbReference>
<proteinExistence type="inferred from homology"/>
<dbReference type="EC" id="3.4.19.12" evidence="3"/>
<keyword evidence="3" id="KW-0788">Thiol protease</keyword>
<keyword evidence="3 8" id="KW-0378">Hydrolase</keyword>
<gene>
    <name evidence="8" type="primary">LOC104707341</name>
</gene>
<evidence type="ECO:0000259" key="5">
    <source>
        <dbReference type="PROSITE" id="PS50235"/>
    </source>
</evidence>
<dbReference type="InterPro" id="IPR018200">
    <property type="entry name" value="USP_CS"/>
</dbReference>
<dbReference type="PROSITE" id="PS51283">
    <property type="entry name" value="DUSP"/>
    <property type="match status" value="1"/>
</dbReference>
<dbReference type="InterPro" id="IPR028889">
    <property type="entry name" value="USP"/>
</dbReference>